<accession>A0ABM0H1M0</accession>
<reference evidence="4" key="1">
    <citation type="submission" date="2025-08" db="UniProtKB">
        <authorList>
            <consortium name="RefSeq"/>
        </authorList>
    </citation>
    <scope>IDENTIFICATION</scope>
    <source>
        <tissue evidence="4">Testes</tissue>
    </source>
</reference>
<evidence type="ECO:0000313" key="3">
    <source>
        <dbReference type="Proteomes" id="UP000694865"/>
    </source>
</evidence>
<keyword evidence="1" id="KW-1133">Transmembrane helix</keyword>
<dbReference type="GeneID" id="100367398"/>
<feature type="chain" id="PRO_5047393497" evidence="2">
    <location>
        <begin position="18"/>
        <end position="199"/>
    </location>
</feature>
<gene>
    <name evidence="4" type="primary">LOC100367398</name>
</gene>
<name>A0ABM0H1M0_SACKO</name>
<evidence type="ECO:0000313" key="4">
    <source>
        <dbReference type="RefSeq" id="XP_002742200.1"/>
    </source>
</evidence>
<keyword evidence="3" id="KW-1185">Reference proteome</keyword>
<keyword evidence="1" id="KW-0812">Transmembrane</keyword>
<organism evidence="3 4">
    <name type="scientific">Saccoglossus kowalevskii</name>
    <name type="common">Acorn worm</name>
    <dbReference type="NCBI Taxonomy" id="10224"/>
    <lineage>
        <taxon>Eukaryota</taxon>
        <taxon>Metazoa</taxon>
        <taxon>Hemichordata</taxon>
        <taxon>Enteropneusta</taxon>
        <taxon>Harrimaniidae</taxon>
        <taxon>Saccoglossus</taxon>
    </lineage>
</organism>
<dbReference type="RefSeq" id="XP_002742200.1">
    <property type="nucleotide sequence ID" value="XM_002742154.2"/>
</dbReference>
<protein>
    <submittedName>
        <fullName evidence="4">Uncharacterized protein LOC100367398</fullName>
    </submittedName>
</protein>
<sequence>MNFYFIVLVVFLPTVYGASDLVMVKYAITAPEKPVFTEKSSSTMITFDLEVKNTGDALDAAENGHFTAEVFLYDQSESATETSCGFTTTIPEGESGRDLVKGPITTQGTINVQGITSTVNITGCAANCKAYEFLCVVLKPAAADDDATNNGYCLPFGTAPPAGAGSKKCSSAGNGTAGFLDLTVVSVSCLLSLVLVWTK</sequence>
<keyword evidence="2" id="KW-0732">Signal</keyword>
<feature type="transmembrane region" description="Helical" evidence="1">
    <location>
        <begin position="177"/>
        <end position="197"/>
    </location>
</feature>
<evidence type="ECO:0000256" key="1">
    <source>
        <dbReference type="SAM" id="Phobius"/>
    </source>
</evidence>
<dbReference type="Proteomes" id="UP000694865">
    <property type="component" value="Unplaced"/>
</dbReference>
<keyword evidence="1" id="KW-0472">Membrane</keyword>
<feature type="signal peptide" evidence="2">
    <location>
        <begin position="1"/>
        <end position="17"/>
    </location>
</feature>
<evidence type="ECO:0000256" key="2">
    <source>
        <dbReference type="SAM" id="SignalP"/>
    </source>
</evidence>
<proteinExistence type="predicted"/>